<dbReference type="Gene3D" id="2.20.140.10">
    <property type="entry name" value="WGR domain"/>
    <property type="match status" value="1"/>
</dbReference>
<evidence type="ECO:0000259" key="1">
    <source>
        <dbReference type="PROSITE" id="PS51977"/>
    </source>
</evidence>
<accession>A0ABQ3FU59</accession>
<dbReference type="SUPFAM" id="SSF142921">
    <property type="entry name" value="WGR domain-like"/>
    <property type="match status" value="1"/>
</dbReference>
<dbReference type="CDD" id="cd07996">
    <property type="entry name" value="WGR_MMR_like"/>
    <property type="match status" value="1"/>
</dbReference>
<feature type="domain" description="WGR" evidence="1">
    <location>
        <begin position="1"/>
        <end position="86"/>
    </location>
</feature>
<dbReference type="Proteomes" id="UP000658305">
    <property type="component" value="Unassembled WGS sequence"/>
</dbReference>
<dbReference type="InterPro" id="IPR008893">
    <property type="entry name" value="WGR_domain"/>
</dbReference>
<proteinExistence type="predicted"/>
<sequence length="86" mass="9623">MVLAHLHRIDPDANMARYYCVDIAPTLLGDVSVLRTWGRIGTHGRTSIKTCASIEEAERAASQTLRQKMRRGYRPSGELLPPYLAV</sequence>
<keyword evidence="3" id="KW-1185">Reference proteome</keyword>
<dbReference type="SMART" id="SM00773">
    <property type="entry name" value="WGR"/>
    <property type="match status" value="1"/>
</dbReference>
<dbReference type="EMBL" id="BMYI01000040">
    <property type="protein sequence ID" value="GHC41258.1"/>
    <property type="molecule type" value="Genomic_DNA"/>
</dbReference>
<evidence type="ECO:0000313" key="2">
    <source>
        <dbReference type="EMBL" id="GHC41258.1"/>
    </source>
</evidence>
<comment type="caution">
    <text evidence="2">The sequence shown here is derived from an EMBL/GenBank/DDBJ whole genome shotgun (WGS) entry which is preliminary data.</text>
</comment>
<protein>
    <recommendedName>
        <fullName evidence="1">WGR domain-containing protein</fullName>
    </recommendedName>
</protein>
<name>A0ABQ3FU59_9RHOB</name>
<dbReference type="PROSITE" id="PS51977">
    <property type="entry name" value="WGR"/>
    <property type="match status" value="1"/>
</dbReference>
<dbReference type="InterPro" id="IPR036930">
    <property type="entry name" value="WGR_dom_sf"/>
</dbReference>
<organism evidence="2 3">
    <name type="scientific">Gemmobacter nanjingensis</name>
    <dbReference type="NCBI Taxonomy" id="488454"/>
    <lineage>
        <taxon>Bacteria</taxon>
        <taxon>Pseudomonadati</taxon>
        <taxon>Pseudomonadota</taxon>
        <taxon>Alphaproteobacteria</taxon>
        <taxon>Rhodobacterales</taxon>
        <taxon>Paracoccaceae</taxon>
        <taxon>Gemmobacter</taxon>
    </lineage>
</organism>
<evidence type="ECO:0000313" key="3">
    <source>
        <dbReference type="Proteomes" id="UP000658305"/>
    </source>
</evidence>
<dbReference type="Pfam" id="PF05406">
    <property type="entry name" value="WGR"/>
    <property type="match status" value="1"/>
</dbReference>
<dbReference type="RefSeq" id="WP_189382951.1">
    <property type="nucleotide sequence ID" value="NZ_BMYI01000040.1"/>
</dbReference>
<gene>
    <name evidence="2" type="ORF">GCM10007291_48950</name>
</gene>
<dbReference type="InterPro" id="IPR049809">
    <property type="entry name" value="YehF/YfeS-like_WGR"/>
</dbReference>
<reference evidence="3" key="1">
    <citation type="journal article" date="2019" name="Int. J. Syst. Evol. Microbiol.">
        <title>The Global Catalogue of Microorganisms (GCM) 10K type strain sequencing project: providing services to taxonomists for standard genome sequencing and annotation.</title>
        <authorList>
            <consortium name="The Broad Institute Genomics Platform"/>
            <consortium name="The Broad Institute Genome Sequencing Center for Infectious Disease"/>
            <person name="Wu L."/>
            <person name="Ma J."/>
        </authorList>
    </citation>
    <scope>NUCLEOTIDE SEQUENCE [LARGE SCALE GENOMIC DNA]</scope>
    <source>
        <strain evidence="3">KCTC 23298</strain>
    </source>
</reference>